<comment type="caution">
    <text evidence="4">The sequence shown here is derived from an EMBL/GenBank/DDBJ whole genome shotgun (WGS) entry which is preliminary data.</text>
</comment>
<evidence type="ECO:0000313" key="5">
    <source>
        <dbReference type="Proteomes" id="UP000537141"/>
    </source>
</evidence>
<keyword evidence="2" id="KW-0732">Signal</keyword>
<gene>
    <name evidence="4" type="ORF">HNQ55_000465</name>
</gene>
<dbReference type="PANTHER" id="PTHR46825:SF9">
    <property type="entry name" value="BETA-LACTAMASE-RELATED DOMAIN-CONTAINING PROTEIN"/>
    <property type="match status" value="1"/>
</dbReference>
<dbReference type="EMBL" id="JACHHU010000002">
    <property type="protein sequence ID" value="MBB6541990.1"/>
    <property type="molecule type" value="Genomic_DNA"/>
</dbReference>
<dbReference type="Gene3D" id="1.25.40.10">
    <property type="entry name" value="Tetratricopeptide repeat domain"/>
    <property type="match status" value="1"/>
</dbReference>
<dbReference type="Pfam" id="PF00144">
    <property type="entry name" value="Beta-lactamase"/>
    <property type="match status" value="1"/>
</dbReference>
<feature type="repeat" description="TPR" evidence="1">
    <location>
        <begin position="442"/>
        <end position="475"/>
    </location>
</feature>
<evidence type="ECO:0000313" key="4">
    <source>
        <dbReference type="EMBL" id="MBB6541990.1"/>
    </source>
</evidence>
<dbReference type="Proteomes" id="UP000537141">
    <property type="component" value="Unassembled WGS sequence"/>
</dbReference>
<protein>
    <submittedName>
        <fullName evidence="4">CubicO group peptidase (Beta-lactamase class C family)</fullName>
    </submittedName>
</protein>
<dbReference type="InterPro" id="IPR001466">
    <property type="entry name" value="Beta-lactam-related"/>
</dbReference>
<dbReference type="InterPro" id="IPR050491">
    <property type="entry name" value="AmpC-like"/>
</dbReference>
<feature type="chain" id="PRO_5030732396" evidence="2">
    <location>
        <begin position="25"/>
        <end position="491"/>
    </location>
</feature>
<evidence type="ECO:0000259" key="3">
    <source>
        <dbReference type="Pfam" id="PF00144"/>
    </source>
</evidence>
<feature type="signal peptide" evidence="2">
    <location>
        <begin position="1"/>
        <end position="24"/>
    </location>
</feature>
<dbReference type="Gene3D" id="3.40.710.10">
    <property type="entry name" value="DD-peptidase/beta-lactamase superfamily"/>
    <property type="match status" value="1"/>
</dbReference>
<dbReference type="PROSITE" id="PS50005">
    <property type="entry name" value="TPR"/>
    <property type="match status" value="1"/>
</dbReference>
<proteinExistence type="predicted"/>
<dbReference type="InterPro" id="IPR011990">
    <property type="entry name" value="TPR-like_helical_dom_sf"/>
</dbReference>
<evidence type="ECO:0000256" key="1">
    <source>
        <dbReference type="PROSITE-ProRule" id="PRU00339"/>
    </source>
</evidence>
<dbReference type="InterPro" id="IPR019734">
    <property type="entry name" value="TPR_rpt"/>
</dbReference>
<name>A0A7X0NEJ6_9GAMM</name>
<accession>A0A7X0NEJ6</accession>
<dbReference type="PANTHER" id="PTHR46825">
    <property type="entry name" value="D-ALANYL-D-ALANINE-CARBOXYPEPTIDASE/ENDOPEPTIDASE AMPH"/>
    <property type="match status" value="1"/>
</dbReference>
<keyword evidence="1" id="KW-0802">TPR repeat</keyword>
<dbReference type="SUPFAM" id="SSF56601">
    <property type="entry name" value="beta-lactamase/transpeptidase-like"/>
    <property type="match status" value="1"/>
</dbReference>
<dbReference type="RefSeq" id="WP_184422100.1">
    <property type="nucleotide sequence ID" value="NZ_AP027362.1"/>
</dbReference>
<keyword evidence="5" id="KW-1185">Reference proteome</keyword>
<dbReference type="InterPro" id="IPR012338">
    <property type="entry name" value="Beta-lactam/transpept-like"/>
</dbReference>
<feature type="domain" description="Beta-lactamase-related" evidence="3">
    <location>
        <begin position="45"/>
        <end position="347"/>
    </location>
</feature>
<dbReference type="SUPFAM" id="SSF48452">
    <property type="entry name" value="TPR-like"/>
    <property type="match status" value="1"/>
</dbReference>
<sequence length="491" mass="55783">MKYLFSVLFTTSLFILINCNSANALEEIPLSMYTSLNQQLAINNERYGVVGQSVLILKNHQILYRGLHGVANIELNVDITEKHIFPSYSITKLLTSVLMMQQVEKGSVDLKNSIRTYLPYLPKQWQSVTVEHLLSHTSGIPRYFDIAMKNGIFLPTKKEVFLSLIDEPEHFEIGTKNSYNNTNFLLLSAIIEAKTGNTYQALVAEEIINPLGLKNTGHTSAKDIINNHVTSYRGVNGKIRKNMNIDWPEYTFSHSALYSTPEDLATFMTALVTGKFVSQKTLKQLWQPMKLADGKKGRYAFGFEYDFEDGYYHFGHDGGNHVKLRHYFNPKDSTDNYTLVYATNGNAYDVWTDVLADSLMAIVDPDKFEMAAIKEQFLSNILEKNDKGLIEVYKAVSNIFDGDEALIERFLLYRAYAIRYGSGAESSIPAFEFLTTKFPNSPNARESLADIWSEIGNKKKAIENYRLVLKISPKSRRAKEQIEKLEGTVQK</sequence>
<dbReference type="AlphaFoldDB" id="A0A7X0NEJ6"/>
<evidence type="ECO:0000256" key="2">
    <source>
        <dbReference type="SAM" id="SignalP"/>
    </source>
</evidence>
<organism evidence="4 5">
    <name type="scientific">Thalassotalea piscium</name>
    <dbReference type="NCBI Taxonomy" id="1230533"/>
    <lineage>
        <taxon>Bacteria</taxon>
        <taxon>Pseudomonadati</taxon>
        <taxon>Pseudomonadota</taxon>
        <taxon>Gammaproteobacteria</taxon>
        <taxon>Alteromonadales</taxon>
        <taxon>Colwelliaceae</taxon>
        <taxon>Thalassotalea</taxon>
    </lineage>
</organism>
<reference evidence="4 5" key="1">
    <citation type="submission" date="2020-08" db="EMBL/GenBank/DDBJ databases">
        <title>Genomic Encyclopedia of Type Strains, Phase IV (KMG-IV): sequencing the most valuable type-strain genomes for metagenomic binning, comparative biology and taxonomic classification.</title>
        <authorList>
            <person name="Goeker M."/>
        </authorList>
    </citation>
    <scope>NUCLEOTIDE SEQUENCE [LARGE SCALE GENOMIC DNA]</scope>
    <source>
        <strain evidence="4 5">DSM 26287</strain>
    </source>
</reference>